<dbReference type="RefSeq" id="WP_344866602.1">
    <property type="nucleotide sequence ID" value="NZ_BAAAZN010000017.1"/>
</dbReference>
<evidence type="ECO:0000313" key="9">
    <source>
        <dbReference type="EMBL" id="GAA3571324.1"/>
    </source>
</evidence>
<reference evidence="10" key="1">
    <citation type="journal article" date="2019" name="Int. J. Syst. Evol. Microbiol.">
        <title>The Global Catalogue of Microorganisms (GCM) 10K type strain sequencing project: providing services to taxonomists for standard genome sequencing and annotation.</title>
        <authorList>
            <consortium name="The Broad Institute Genomics Platform"/>
            <consortium name="The Broad Institute Genome Sequencing Center for Infectious Disease"/>
            <person name="Wu L."/>
            <person name="Ma J."/>
        </authorList>
    </citation>
    <scope>NUCLEOTIDE SEQUENCE [LARGE SCALE GENOMIC DNA]</scope>
    <source>
        <strain evidence="10">JCM 16898</strain>
    </source>
</reference>
<evidence type="ECO:0000259" key="8">
    <source>
        <dbReference type="PROSITE" id="PS50850"/>
    </source>
</evidence>
<feature type="transmembrane region" description="Helical" evidence="7">
    <location>
        <begin position="340"/>
        <end position="360"/>
    </location>
</feature>
<dbReference type="InterPro" id="IPR036259">
    <property type="entry name" value="MFS_trans_sf"/>
</dbReference>
<dbReference type="PANTHER" id="PTHR23513">
    <property type="entry name" value="INTEGRAL MEMBRANE EFFLUX PROTEIN-RELATED"/>
    <property type="match status" value="1"/>
</dbReference>
<dbReference type="Proteomes" id="UP001500689">
    <property type="component" value="Unassembled WGS sequence"/>
</dbReference>
<gene>
    <name evidence="9" type="ORF">GCM10022222_64260</name>
</gene>
<keyword evidence="6 7" id="KW-0472">Membrane</keyword>
<feature type="transmembrane region" description="Helical" evidence="7">
    <location>
        <begin position="97"/>
        <end position="118"/>
    </location>
</feature>
<protein>
    <recommendedName>
        <fullName evidence="8">Major facilitator superfamily (MFS) profile domain-containing protein</fullName>
    </recommendedName>
</protein>
<dbReference type="PROSITE" id="PS50850">
    <property type="entry name" value="MFS"/>
    <property type="match status" value="1"/>
</dbReference>
<comment type="subcellular location">
    <subcellularLocation>
        <location evidence="1">Cell membrane</location>
        <topology evidence="1">Multi-pass membrane protein</topology>
    </subcellularLocation>
</comment>
<keyword evidence="3" id="KW-1003">Cell membrane</keyword>
<feature type="transmembrane region" description="Helical" evidence="7">
    <location>
        <begin position="276"/>
        <end position="293"/>
    </location>
</feature>
<dbReference type="CDD" id="cd06173">
    <property type="entry name" value="MFS_MefA_like"/>
    <property type="match status" value="1"/>
</dbReference>
<dbReference type="PANTHER" id="PTHR23513:SF6">
    <property type="entry name" value="MAJOR FACILITATOR SUPERFAMILY ASSOCIATED DOMAIN-CONTAINING PROTEIN"/>
    <property type="match status" value="1"/>
</dbReference>
<dbReference type="InterPro" id="IPR010290">
    <property type="entry name" value="TM_effector"/>
</dbReference>
<feature type="transmembrane region" description="Helical" evidence="7">
    <location>
        <begin position="12"/>
        <end position="35"/>
    </location>
</feature>
<organism evidence="9 10">
    <name type="scientific">Amycolatopsis ultiminotia</name>
    <dbReference type="NCBI Taxonomy" id="543629"/>
    <lineage>
        <taxon>Bacteria</taxon>
        <taxon>Bacillati</taxon>
        <taxon>Actinomycetota</taxon>
        <taxon>Actinomycetes</taxon>
        <taxon>Pseudonocardiales</taxon>
        <taxon>Pseudonocardiaceae</taxon>
        <taxon>Amycolatopsis</taxon>
    </lineage>
</organism>
<sequence>MSRLSPAYRKLWWATGINNVGDGAFTAAVPLLAAARTDDPRLVSAVAAASYLPWLLLTLPAGAWADRHDRVGLMWRAQVVQAVVAAAVALATGSAGVAILALTAFALGAGDVVFGTAAQSFLPEIVPKPLLHRANGALQTATVIGVQFAGPPLGSALFAVATPLPFGVDAVSFAVSAALLISLPRQRKPSSPPRAPIAEGLRWLARHRLLRTLAMVLGVNTFCGQLATATLVLLATRTLRVSPAGYGLLLTAAAIGSLLGGLVNARMVVLLGERRALVTALAANALVFTALGFSPNAIVLGVLLAANGFVTTLWNVVTVSLRQELVPAPLLGRVTSVYRLLGWGLIPLGTLAGGFVADSFGLRAPYPVAGVLRGLALLAALPVLRQSARPRPPRC</sequence>
<evidence type="ECO:0000256" key="1">
    <source>
        <dbReference type="ARBA" id="ARBA00004651"/>
    </source>
</evidence>
<keyword evidence="5 7" id="KW-1133">Transmembrane helix</keyword>
<evidence type="ECO:0000256" key="4">
    <source>
        <dbReference type="ARBA" id="ARBA00022692"/>
    </source>
</evidence>
<feature type="transmembrane region" description="Helical" evidence="7">
    <location>
        <begin position="41"/>
        <end position="61"/>
    </location>
</feature>
<evidence type="ECO:0000256" key="5">
    <source>
        <dbReference type="ARBA" id="ARBA00022989"/>
    </source>
</evidence>
<evidence type="ECO:0000256" key="6">
    <source>
        <dbReference type="ARBA" id="ARBA00023136"/>
    </source>
</evidence>
<proteinExistence type="predicted"/>
<feature type="domain" description="Major facilitator superfamily (MFS) profile" evidence="8">
    <location>
        <begin position="209"/>
        <end position="395"/>
    </location>
</feature>
<keyword evidence="2" id="KW-0813">Transport</keyword>
<evidence type="ECO:0000256" key="2">
    <source>
        <dbReference type="ARBA" id="ARBA00022448"/>
    </source>
</evidence>
<dbReference type="Gene3D" id="1.20.1250.20">
    <property type="entry name" value="MFS general substrate transporter like domains"/>
    <property type="match status" value="1"/>
</dbReference>
<dbReference type="InterPro" id="IPR020846">
    <property type="entry name" value="MFS_dom"/>
</dbReference>
<comment type="caution">
    <text evidence="9">The sequence shown here is derived from an EMBL/GenBank/DDBJ whole genome shotgun (WGS) entry which is preliminary data.</text>
</comment>
<keyword evidence="4 7" id="KW-0812">Transmembrane</keyword>
<feature type="transmembrane region" description="Helical" evidence="7">
    <location>
        <begin position="366"/>
        <end position="384"/>
    </location>
</feature>
<evidence type="ECO:0000256" key="7">
    <source>
        <dbReference type="SAM" id="Phobius"/>
    </source>
</evidence>
<evidence type="ECO:0000313" key="10">
    <source>
        <dbReference type="Proteomes" id="UP001500689"/>
    </source>
</evidence>
<accession>A0ABP6XSH1</accession>
<dbReference type="EMBL" id="BAAAZN010000017">
    <property type="protein sequence ID" value="GAA3571324.1"/>
    <property type="molecule type" value="Genomic_DNA"/>
</dbReference>
<feature type="transmembrane region" description="Helical" evidence="7">
    <location>
        <begin position="212"/>
        <end position="234"/>
    </location>
</feature>
<evidence type="ECO:0000256" key="3">
    <source>
        <dbReference type="ARBA" id="ARBA00022475"/>
    </source>
</evidence>
<feature type="transmembrane region" description="Helical" evidence="7">
    <location>
        <begin position="299"/>
        <end position="319"/>
    </location>
</feature>
<name>A0ABP6XSH1_9PSEU</name>
<dbReference type="SUPFAM" id="SSF103473">
    <property type="entry name" value="MFS general substrate transporter"/>
    <property type="match status" value="1"/>
</dbReference>
<keyword evidence="10" id="KW-1185">Reference proteome</keyword>
<feature type="transmembrane region" description="Helical" evidence="7">
    <location>
        <begin position="156"/>
        <end position="181"/>
    </location>
</feature>
<feature type="transmembrane region" description="Helical" evidence="7">
    <location>
        <begin position="246"/>
        <end position="264"/>
    </location>
</feature>
<dbReference type="Pfam" id="PF05977">
    <property type="entry name" value="MFS_3"/>
    <property type="match status" value="1"/>
</dbReference>